<evidence type="ECO:0000313" key="3">
    <source>
        <dbReference type="Proteomes" id="UP001500622"/>
    </source>
</evidence>
<gene>
    <name evidence="2" type="primary">hemG</name>
    <name evidence="2" type="ORF">GCM10023169_27160</name>
</gene>
<protein>
    <submittedName>
        <fullName evidence="2">Protoporphyrinogen oxidase</fullName>
    </submittedName>
</protein>
<name>A0ABP8LCX7_9MICO</name>
<evidence type="ECO:0000313" key="2">
    <source>
        <dbReference type="EMBL" id="GAA4427313.1"/>
    </source>
</evidence>
<dbReference type="InterPro" id="IPR050464">
    <property type="entry name" value="Zeta_carotene_desat/Oxidored"/>
</dbReference>
<dbReference type="InterPro" id="IPR036188">
    <property type="entry name" value="FAD/NAD-bd_sf"/>
</dbReference>
<proteinExistence type="predicted"/>
<dbReference type="Gene3D" id="3.50.50.60">
    <property type="entry name" value="FAD/NAD(P)-binding domain"/>
    <property type="match status" value="1"/>
</dbReference>
<organism evidence="2 3">
    <name type="scientific">Georgenia halophila</name>
    <dbReference type="NCBI Taxonomy" id="620889"/>
    <lineage>
        <taxon>Bacteria</taxon>
        <taxon>Bacillati</taxon>
        <taxon>Actinomycetota</taxon>
        <taxon>Actinomycetes</taxon>
        <taxon>Micrococcales</taxon>
        <taxon>Bogoriellaceae</taxon>
        <taxon>Georgenia</taxon>
    </lineage>
</organism>
<feature type="domain" description="Amine oxidase" evidence="1">
    <location>
        <begin position="23"/>
        <end position="291"/>
    </location>
</feature>
<dbReference type="Gene3D" id="3.90.660.20">
    <property type="entry name" value="Protoporphyrinogen oxidase, mitochondrial, domain 2"/>
    <property type="match status" value="1"/>
</dbReference>
<keyword evidence="3" id="KW-1185">Reference proteome</keyword>
<sequence>MTDLATGPDGTVTADAVVVGGGMAGLTAAHALVEAGRRPVLLEAATDVGGLVVGGTVGGHEIDLGAEAFALRRPEVRALAESLGLAVELPAGGSWVYATGRAFPIPAESLLGIPADPTAEDVRAALSPDGVARAVQDASLERSVGADVEDLAGLVRARMGEEVLDRLVGPIAGGIHSADPADLAVDTVLPGLRAGLGRHGSLAAAVRAMRSAVPAGPAVATTSGGLFRLPRALAAAVTAGGGHVRTRATVTAVRPGYGWEVDVQAGDGGPRRICTDRLVVATDGRAAMNLLDGVLPGPLPTLPSGSAITHVTLAVRAPALDHAPRGAGLLVAPGPGPVRAKALTHASAKWPWLAAATTPGEHLLRLSYGRPGEPQAVPADVALASADAGQLLSAPIDEVLDAVVVNRSGALAPTTPAHRGAVADLQERAATLPGLAVTGAWVAGTGLGSTVPHGRAAGEAVARFTNFS</sequence>
<comment type="caution">
    <text evidence="2">The sequence shown here is derived from an EMBL/GenBank/DDBJ whole genome shotgun (WGS) entry which is preliminary data.</text>
</comment>
<dbReference type="RefSeq" id="WP_345216795.1">
    <property type="nucleotide sequence ID" value="NZ_BAABGN010000011.1"/>
</dbReference>
<evidence type="ECO:0000259" key="1">
    <source>
        <dbReference type="Pfam" id="PF01593"/>
    </source>
</evidence>
<reference evidence="3" key="1">
    <citation type="journal article" date="2019" name="Int. J. Syst. Evol. Microbiol.">
        <title>The Global Catalogue of Microorganisms (GCM) 10K type strain sequencing project: providing services to taxonomists for standard genome sequencing and annotation.</title>
        <authorList>
            <consortium name="The Broad Institute Genomics Platform"/>
            <consortium name="The Broad Institute Genome Sequencing Center for Infectious Disease"/>
            <person name="Wu L."/>
            <person name="Ma J."/>
        </authorList>
    </citation>
    <scope>NUCLEOTIDE SEQUENCE [LARGE SCALE GENOMIC DNA]</scope>
    <source>
        <strain evidence="3">JCM 17810</strain>
    </source>
</reference>
<dbReference type="Gene3D" id="1.10.3110.10">
    <property type="entry name" value="protoporphyrinogen ix oxidase, domain 3"/>
    <property type="match status" value="1"/>
</dbReference>
<dbReference type="Pfam" id="PF01593">
    <property type="entry name" value="Amino_oxidase"/>
    <property type="match status" value="1"/>
</dbReference>
<dbReference type="PANTHER" id="PTHR42923">
    <property type="entry name" value="PROTOPORPHYRINOGEN OXIDASE"/>
    <property type="match status" value="1"/>
</dbReference>
<dbReference type="Proteomes" id="UP001500622">
    <property type="component" value="Unassembled WGS sequence"/>
</dbReference>
<dbReference type="EMBL" id="BAABGN010000011">
    <property type="protein sequence ID" value="GAA4427313.1"/>
    <property type="molecule type" value="Genomic_DNA"/>
</dbReference>
<dbReference type="SUPFAM" id="SSF54373">
    <property type="entry name" value="FAD-linked reductases, C-terminal domain"/>
    <property type="match status" value="1"/>
</dbReference>
<dbReference type="InterPro" id="IPR002937">
    <property type="entry name" value="Amino_oxidase"/>
</dbReference>
<dbReference type="SUPFAM" id="SSF51905">
    <property type="entry name" value="FAD/NAD(P)-binding domain"/>
    <property type="match status" value="1"/>
</dbReference>
<accession>A0ABP8LCX7</accession>
<dbReference type="PANTHER" id="PTHR42923:SF3">
    <property type="entry name" value="PROTOPORPHYRINOGEN OXIDASE"/>
    <property type="match status" value="1"/>
</dbReference>